<feature type="signal peptide" evidence="1">
    <location>
        <begin position="1"/>
        <end position="22"/>
    </location>
</feature>
<evidence type="ECO:0000313" key="2">
    <source>
        <dbReference type="EMBL" id="QUE51575.1"/>
    </source>
</evidence>
<protein>
    <submittedName>
        <fullName evidence="2">Uncharacterized protein</fullName>
    </submittedName>
</protein>
<dbReference type="Gene3D" id="3.40.190.10">
    <property type="entry name" value="Periplasmic binding protein-like II"/>
    <property type="match status" value="2"/>
</dbReference>
<keyword evidence="1" id="KW-0732">Signal</keyword>
<dbReference type="RefSeq" id="WP_211631714.1">
    <property type="nucleotide sequence ID" value="NZ_CP073100.1"/>
</dbReference>
<name>A0A975J053_9BACT</name>
<feature type="chain" id="PRO_5037999404" evidence="1">
    <location>
        <begin position="23"/>
        <end position="390"/>
    </location>
</feature>
<dbReference type="Proteomes" id="UP000676169">
    <property type="component" value="Chromosome"/>
</dbReference>
<proteinExistence type="predicted"/>
<dbReference type="KEGG" id="lamb:KBB96_01470"/>
<evidence type="ECO:0000313" key="3">
    <source>
        <dbReference type="Proteomes" id="UP000676169"/>
    </source>
</evidence>
<dbReference type="AlphaFoldDB" id="A0A975J053"/>
<gene>
    <name evidence="2" type="ORF">KBB96_01470</name>
</gene>
<evidence type="ECO:0000256" key="1">
    <source>
        <dbReference type="SAM" id="SignalP"/>
    </source>
</evidence>
<keyword evidence="3" id="KW-1185">Reference proteome</keyword>
<dbReference type="EMBL" id="CP073100">
    <property type="protein sequence ID" value="QUE51575.1"/>
    <property type="molecule type" value="Genomic_DNA"/>
</dbReference>
<organism evidence="2 3">
    <name type="scientific">Luteolibacter ambystomatis</name>
    <dbReference type="NCBI Taxonomy" id="2824561"/>
    <lineage>
        <taxon>Bacteria</taxon>
        <taxon>Pseudomonadati</taxon>
        <taxon>Verrucomicrobiota</taxon>
        <taxon>Verrucomicrobiia</taxon>
        <taxon>Verrucomicrobiales</taxon>
        <taxon>Verrucomicrobiaceae</taxon>
        <taxon>Luteolibacter</taxon>
    </lineage>
</organism>
<reference evidence="2" key="1">
    <citation type="submission" date="2021-04" db="EMBL/GenBank/DDBJ databases">
        <title>Luteolibacter sp. 32A isolated from the skin of an Anderson's salamander (Ambystoma andersonii).</title>
        <authorList>
            <person name="Spergser J."/>
            <person name="Busse H.-J."/>
        </authorList>
    </citation>
    <scope>NUCLEOTIDE SEQUENCE</scope>
    <source>
        <strain evidence="2">32A</strain>
    </source>
</reference>
<accession>A0A975J053</accession>
<sequence length="390" mass="40793">MTTKNMLVCAAIACGTIATASADDVYLTGSSAFRGVVMKYLREHMTNKRAVFDKALNSDLTKSVDASSFIVLSGNYGGNPITIYCAWTGSVAGIHTVVESQNVAFPVKPADFDTNVNYSIEGAGQGVQGTTVNSLGNITSASFNHIPSFGFSDVFQSSTVYTTPANDTPLAVLPFKWVASRGAQASGVTNITPQLAQTLFKTGTVSLAQFTGIPAHAANKVYALGRNGESGTRLSAMAEMGVGVSAGLTQYQPVGNPVTSWTNIGNDGYVSGGTLAGALGAVTTAANGHAIAYLGVSDASTATNATNQATEVSHNGVFYTAASDVIHGRYTFWCYEHLFDRGDQTGQSLSLLTDLQTNLPTAFNTSVTTIRLGDMQCERGSDGETVFHFD</sequence>